<organism evidence="3 4">
    <name type="scientific">Serinibacter arcticus</name>
    <dbReference type="NCBI Taxonomy" id="1655435"/>
    <lineage>
        <taxon>Bacteria</taxon>
        <taxon>Bacillati</taxon>
        <taxon>Actinomycetota</taxon>
        <taxon>Actinomycetes</taxon>
        <taxon>Micrococcales</taxon>
        <taxon>Beutenbergiaceae</taxon>
        <taxon>Serinibacter</taxon>
    </lineage>
</organism>
<evidence type="ECO:0000256" key="1">
    <source>
        <dbReference type="ARBA" id="ARBA00006484"/>
    </source>
</evidence>
<dbReference type="RefSeq" id="WP_109229046.1">
    <property type="nucleotide sequence ID" value="NZ_PYHR01000002.1"/>
</dbReference>
<dbReference type="AlphaFoldDB" id="A0A2U1ZUK5"/>
<accession>A0A2U1ZUK5</accession>
<comment type="similarity">
    <text evidence="1">Belongs to the short-chain dehydrogenases/reductases (SDR) family.</text>
</comment>
<dbReference type="NCBIfam" id="TIGR01832">
    <property type="entry name" value="kduD"/>
    <property type="match status" value="1"/>
</dbReference>
<evidence type="ECO:0000313" key="4">
    <source>
        <dbReference type="Proteomes" id="UP000245166"/>
    </source>
</evidence>
<protein>
    <submittedName>
        <fullName evidence="3">2-deoxy-D-gluconate 3-dehydrogenase</fullName>
    </submittedName>
</protein>
<comment type="caution">
    <text evidence="3">The sequence shown here is derived from an EMBL/GenBank/DDBJ whole genome shotgun (WGS) entry which is preliminary data.</text>
</comment>
<sequence>MTQTILDAFRLDGRVALVTGGGRGLGRGFSLALAEAGADVVVVDRSGSPETKQTVVDVESLGRRAWSLQLDLLEATPQDVRALVDDAVGQAGRLDILVNNAGIIRREPAIEHSETSWADVIDVNLSKAFYLAQSAARVMRTQGGGKIINVASMLSYQGGKIVPSYTASKSGLAGLTRALASEWSADGINVNAIAPGYFATDNTAQLRAQEDRSAEILARIPVGRWGVPDDLKGAAVFLASAASEYVHGAILPVDGGWLTR</sequence>
<dbReference type="EMBL" id="PYHR01000002">
    <property type="protein sequence ID" value="PWD50665.1"/>
    <property type="molecule type" value="Genomic_DNA"/>
</dbReference>
<keyword evidence="2" id="KW-0560">Oxidoreductase</keyword>
<dbReference type="InterPro" id="IPR011286">
    <property type="entry name" value="2-deoxy-D-gluc_3_DH"/>
</dbReference>
<dbReference type="SUPFAM" id="SSF51735">
    <property type="entry name" value="NAD(P)-binding Rossmann-fold domains"/>
    <property type="match status" value="1"/>
</dbReference>
<dbReference type="GO" id="GO:0008678">
    <property type="term" value="F:2-deoxy-D-gluconate 3-dehydrogenase activity"/>
    <property type="evidence" value="ECO:0007669"/>
    <property type="project" value="InterPro"/>
</dbReference>
<dbReference type="InterPro" id="IPR036291">
    <property type="entry name" value="NAD(P)-bd_dom_sf"/>
</dbReference>
<dbReference type="PRINTS" id="PR00081">
    <property type="entry name" value="GDHRDH"/>
</dbReference>
<dbReference type="Gene3D" id="3.40.50.720">
    <property type="entry name" value="NAD(P)-binding Rossmann-like Domain"/>
    <property type="match status" value="1"/>
</dbReference>
<dbReference type="GO" id="GO:0051287">
    <property type="term" value="F:NAD binding"/>
    <property type="evidence" value="ECO:0007669"/>
    <property type="project" value="InterPro"/>
</dbReference>
<evidence type="ECO:0000313" key="3">
    <source>
        <dbReference type="EMBL" id="PWD50665.1"/>
    </source>
</evidence>
<dbReference type="PANTHER" id="PTHR42760:SF5">
    <property type="entry name" value="2-DEHYDRO-3-DEOXY-D-GLUCONATE 5-DEHYDROGENASE"/>
    <property type="match status" value="1"/>
</dbReference>
<reference evidence="3 4" key="1">
    <citation type="submission" date="2018-03" db="EMBL/GenBank/DDBJ databases">
        <title>Genome assembly of novel Miniimonas species PCH200.</title>
        <authorList>
            <person name="Thakur V."/>
            <person name="Kumar V."/>
            <person name="Singh D."/>
        </authorList>
    </citation>
    <scope>NUCLEOTIDE SEQUENCE [LARGE SCALE GENOMIC DNA]</scope>
    <source>
        <strain evidence="3 4">PCH200</strain>
    </source>
</reference>
<dbReference type="PROSITE" id="PS00061">
    <property type="entry name" value="ADH_SHORT"/>
    <property type="match status" value="1"/>
</dbReference>
<dbReference type="OrthoDB" id="286404at2"/>
<proteinExistence type="inferred from homology"/>
<dbReference type="InterPro" id="IPR020904">
    <property type="entry name" value="Sc_DH/Rdtase_CS"/>
</dbReference>
<dbReference type="PANTHER" id="PTHR42760">
    <property type="entry name" value="SHORT-CHAIN DEHYDROGENASES/REDUCTASES FAMILY MEMBER"/>
    <property type="match status" value="1"/>
</dbReference>
<evidence type="ECO:0000256" key="2">
    <source>
        <dbReference type="ARBA" id="ARBA00023002"/>
    </source>
</evidence>
<gene>
    <name evidence="3" type="primary">kduD</name>
    <name evidence="3" type="ORF">C8046_08355</name>
</gene>
<dbReference type="FunFam" id="3.40.50.720:FF:000084">
    <property type="entry name" value="Short-chain dehydrogenase reductase"/>
    <property type="match status" value="1"/>
</dbReference>
<dbReference type="InterPro" id="IPR002347">
    <property type="entry name" value="SDR_fam"/>
</dbReference>
<dbReference type="Proteomes" id="UP000245166">
    <property type="component" value="Unassembled WGS sequence"/>
</dbReference>
<dbReference type="Pfam" id="PF13561">
    <property type="entry name" value="adh_short_C2"/>
    <property type="match status" value="1"/>
</dbReference>
<dbReference type="PRINTS" id="PR00080">
    <property type="entry name" value="SDRFAMILY"/>
</dbReference>
<name>A0A2U1ZUK5_9MICO</name>
<keyword evidence="4" id="KW-1185">Reference proteome</keyword>